<dbReference type="InterPro" id="IPR013216">
    <property type="entry name" value="Methyltransf_11"/>
</dbReference>
<keyword evidence="3" id="KW-0489">Methyltransferase</keyword>
<accession>A0A1M6X0Q7</accession>
<gene>
    <name evidence="3" type="ORF">SAMN02745136_03837</name>
</gene>
<dbReference type="GO" id="GO:0008757">
    <property type="term" value="F:S-adenosylmethionine-dependent methyltransferase activity"/>
    <property type="evidence" value="ECO:0007669"/>
    <property type="project" value="InterPro"/>
</dbReference>
<dbReference type="SUPFAM" id="SSF53335">
    <property type="entry name" value="S-adenosyl-L-methionine-dependent methyltransferases"/>
    <property type="match status" value="1"/>
</dbReference>
<evidence type="ECO:0000313" key="4">
    <source>
        <dbReference type="Proteomes" id="UP000184386"/>
    </source>
</evidence>
<keyword evidence="1 3" id="KW-0808">Transferase</keyword>
<dbReference type="STRING" id="1121322.SAMN02745136_03837"/>
<dbReference type="Proteomes" id="UP000184386">
    <property type="component" value="Unassembled WGS sequence"/>
</dbReference>
<dbReference type="Pfam" id="PF08241">
    <property type="entry name" value="Methyltransf_11"/>
    <property type="match status" value="1"/>
</dbReference>
<dbReference type="EMBL" id="FRAC01000021">
    <property type="protein sequence ID" value="SHK99504.1"/>
    <property type="molecule type" value="Genomic_DNA"/>
</dbReference>
<evidence type="ECO:0000313" key="3">
    <source>
        <dbReference type="EMBL" id="SHK99504.1"/>
    </source>
</evidence>
<dbReference type="GO" id="GO:0032259">
    <property type="term" value="P:methylation"/>
    <property type="evidence" value="ECO:0007669"/>
    <property type="project" value="UniProtKB-KW"/>
</dbReference>
<name>A0A1M6X0Q7_9FIRM</name>
<dbReference type="InterPro" id="IPR029063">
    <property type="entry name" value="SAM-dependent_MTases_sf"/>
</dbReference>
<reference evidence="3 4" key="1">
    <citation type="submission" date="2016-11" db="EMBL/GenBank/DDBJ databases">
        <authorList>
            <person name="Jaros S."/>
            <person name="Januszkiewicz K."/>
            <person name="Wedrychowicz H."/>
        </authorList>
    </citation>
    <scope>NUCLEOTIDE SEQUENCE [LARGE SCALE GENOMIC DNA]</scope>
    <source>
        <strain evidence="3 4">DSM 15929</strain>
    </source>
</reference>
<organism evidence="3 4">
    <name type="scientific">Anaerocolumna jejuensis DSM 15929</name>
    <dbReference type="NCBI Taxonomy" id="1121322"/>
    <lineage>
        <taxon>Bacteria</taxon>
        <taxon>Bacillati</taxon>
        <taxon>Bacillota</taxon>
        <taxon>Clostridia</taxon>
        <taxon>Lachnospirales</taxon>
        <taxon>Lachnospiraceae</taxon>
        <taxon>Anaerocolumna</taxon>
    </lineage>
</organism>
<dbReference type="AlphaFoldDB" id="A0A1M6X0Q7"/>
<dbReference type="InterPro" id="IPR050447">
    <property type="entry name" value="Erg6_SMT_methyltransf"/>
</dbReference>
<dbReference type="PANTHER" id="PTHR44068">
    <property type="entry name" value="ZGC:194242"/>
    <property type="match status" value="1"/>
</dbReference>
<dbReference type="CDD" id="cd02440">
    <property type="entry name" value="AdoMet_MTases"/>
    <property type="match status" value="1"/>
</dbReference>
<evidence type="ECO:0000256" key="1">
    <source>
        <dbReference type="ARBA" id="ARBA00022679"/>
    </source>
</evidence>
<protein>
    <submittedName>
        <fullName evidence="3">Methyltransferase domain-containing protein</fullName>
    </submittedName>
</protein>
<dbReference type="RefSeq" id="WP_330392636.1">
    <property type="nucleotide sequence ID" value="NZ_FRAC01000021.1"/>
</dbReference>
<evidence type="ECO:0000259" key="2">
    <source>
        <dbReference type="Pfam" id="PF08241"/>
    </source>
</evidence>
<sequence>MAVMMKDKYTEINAKTWDNWAENGSIWSVPISGEEYAKAREGEWGVYLTPCMTVPHEWFGELKDKKLLGLASGGGQQMPIFTALGAECTVFDYSDRQLAAEREVAQREGYDIAIIKGDMTQPLPFADESFDLIFHPVSNCYIEDVCHVWKECFRILKKGGILLAGFDNGINFLFEEGAPFTVVNKLPFNPLKMEKERVEKMANDLEGIQFSHSMEEQLGGQLKAGFRLTDIYEDRDREEGTIGEYIPQFMATRAVKE</sequence>
<dbReference type="Gene3D" id="3.40.50.150">
    <property type="entry name" value="Vaccinia Virus protein VP39"/>
    <property type="match status" value="1"/>
</dbReference>
<keyword evidence="4" id="KW-1185">Reference proteome</keyword>
<dbReference type="PANTHER" id="PTHR44068:SF11">
    <property type="entry name" value="GERANYL DIPHOSPHATE 2-C-METHYLTRANSFERASE"/>
    <property type="match status" value="1"/>
</dbReference>
<feature type="domain" description="Methyltransferase type 11" evidence="2">
    <location>
        <begin position="69"/>
        <end position="163"/>
    </location>
</feature>
<proteinExistence type="predicted"/>